<feature type="signal peptide" evidence="1">
    <location>
        <begin position="1"/>
        <end position="16"/>
    </location>
</feature>
<sequence>MGPLYLLLWFASLVTAQLESTSVEIITITGSSAISSGEAPAATVPSDFDGSTIATVSLTADVSGSTGATNATASAGSSGASIEATYTRLVGGTRSATSTVLSATSTTSTAAAPVNTQPCNNYPELCERKYSNITEVCAHNSPFVRANNAASNQELTVTQQLNDGIRVLQGQAHYVNGTLYYCHTSCDLLNAGTVEDYLRTVTEWVAAHPFDVITIIFGNYNWQDTDENGNRTVTSKQFAEPIEASGLMQYVYQPPKTAMDLADWPTLGELIIQGKRVITFIDYNFDTDAVPYLLWEFYNIWETPFSPTSEDFTCEIQRPDGLSENKSREMMYMANHNLNVQVSIAGLNLLIPNTAELNITNGVNGPNSLGEMTENCTAMWDRPPNFLLVDYYNHGSPMNGSVFEVAARANNVTYDRKCCGKAASLGVVLKMPSPTCLALAIAVIVALLL</sequence>
<dbReference type="RefSeq" id="XP_018038018.1">
    <property type="nucleotide sequence ID" value="XM_018178334.1"/>
</dbReference>
<dbReference type="OrthoDB" id="7984201at2759"/>
<dbReference type="InterPro" id="IPR017946">
    <property type="entry name" value="PLC-like_Pdiesterase_TIM-brl"/>
</dbReference>
<keyword evidence="3" id="KW-1185">Reference proteome</keyword>
<dbReference type="GO" id="GO:0008081">
    <property type="term" value="F:phosphoric diester hydrolase activity"/>
    <property type="evidence" value="ECO:0007669"/>
    <property type="project" value="InterPro"/>
</dbReference>
<dbReference type="Pfam" id="PF26146">
    <property type="entry name" value="PI-PLC_X"/>
    <property type="match status" value="1"/>
</dbReference>
<dbReference type="InterPro" id="IPR051057">
    <property type="entry name" value="PI-PLC_domain"/>
</dbReference>
<keyword evidence="1" id="KW-0732">Signal</keyword>
<dbReference type="Gene3D" id="3.20.20.190">
    <property type="entry name" value="Phosphatidylinositol (PI) phosphodiesterase"/>
    <property type="match status" value="1"/>
</dbReference>
<evidence type="ECO:0000313" key="2">
    <source>
        <dbReference type="EMBL" id="OAG07653.1"/>
    </source>
</evidence>
<dbReference type="InParanoid" id="A0A177CJI2"/>
<protein>
    <submittedName>
        <fullName evidence="2">PLC-like phosphodiesterase</fullName>
    </submittedName>
</protein>
<dbReference type="AlphaFoldDB" id="A0A177CJI2"/>
<dbReference type="PANTHER" id="PTHR13593:SF140">
    <property type="entry name" value="PLC-LIKE PHOSPHODIESTERASE"/>
    <property type="match status" value="1"/>
</dbReference>
<evidence type="ECO:0000313" key="3">
    <source>
        <dbReference type="Proteomes" id="UP000077069"/>
    </source>
</evidence>
<dbReference type="GeneID" id="28761820"/>
<dbReference type="PANTHER" id="PTHR13593">
    <property type="match status" value="1"/>
</dbReference>
<organism evidence="2 3">
    <name type="scientific">Paraphaeosphaeria sporulosa</name>
    <dbReference type="NCBI Taxonomy" id="1460663"/>
    <lineage>
        <taxon>Eukaryota</taxon>
        <taxon>Fungi</taxon>
        <taxon>Dikarya</taxon>
        <taxon>Ascomycota</taxon>
        <taxon>Pezizomycotina</taxon>
        <taxon>Dothideomycetes</taxon>
        <taxon>Pleosporomycetidae</taxon>
        <taxon>Pleosporales</taxon>
        <taxon>Massarineae</taxon>
        <taxon>Didymosphaeriaceae</taxon>
        <taxon>Paraphaeosphaeria</taxon>
    </lineage>
</organism>
<reference evidence="2 3" key="1">
    <citation type="submission" date="2016-05" db="EMBL/GenBank/DDBJ databases">
        <title>Comparative analysis of secretome profiles of manganese(II)-oxidizing ascomycete fungi.</title>
        <authorList>
            <consortium name="DOE Joint Genome Institute"/>
            <person name="Zeiner C.A."/>
            <person name="Purvine S.O."/>
            <person name="Zink E.M."/>
            <person name="Wu S."/>
            <person name="Pasa-Tolic L."/>
            <person name="Chaput D.L."/>
            <person name="Haridas S."/>
            <person name="Grigoriev I.V."/>
            <person name="Santelli C.M."/>
            <person name="Hansel C.M."/>
        </authorList>
    </citation>
    <scope>NUCLEOTIDE SEQUENCE [LARGE SCALE GENOMIC DNA]</scope>
    <source>
        <strain evidence="2 3">AP3s5-JAC2a</strain>
    </source>
</reference>
<name>A0A177CJI2_9PLEO</name>
<feature type="chain" id="PRO_5008058371" evidence="1">
    <location>
        <begin position="17"/>
        <end position="449"/>
    </location>
</feature>
<dbReference type="STRING" id="1460663.A0A177CJI2"/>
<accession>A0A177CJI2</accession>
<gene>
    <name evidence="2" type="ORF">CC84DRAFT_1163772</name>
</gene>
<proteinExistence type="predicted"/>
<dbReference type="EMBL" id="KV441551">
    <property type="protein sequence ID" value="OAG07653.1"/>
    <property type="molecule type" value="Genomic_DNA"/>
</dbReference>
<dbReference type="SUPFAM" id="SSF51695">
    <property type="entry name" value="PLC-like phosphodiesterases"/>
    <property type="match status" value="1"/>
</dbReference>
<dbReference type="Proteomes" id="UP000077069">
    <property type="component" value="Unassembled WGS sequence"/>
</dbReference>
<evidence type="ECO:0000256" key="1">
    <source>
        <dbReference type="SAM" id="SignalP"/>
    </source>
</evidence>
<dbReference type="GO" id="GO:0006629">
    <property type="term" value="P:lipid metabolic process"/>
    <property type="evidence" value="ECO:0007669"/>
    <property type="project" value="InterPro"/>
</dbReference>